<protein>
    <submittedName>
        <fullName evidence="1">Uncharacterized protein</fullName>
    </submittedName>
</protein>
<keyword evidence="2" id="KW-1185">Reference proteome</keyword>
<dbReference type="AlphaFoldDB" id="A0A1G8ADV5"/>
<name>A0A1G8ADV5_9NOCA</name>
<evidence type="ECO:0000313" key="2">
    <source>
        <dbReference type="Proteomes" id="UP000183263"/>
    </source>
</evidence>
<gene>
    <name evidence="1" type="ORF">SAMN05444695_101396</name>
</gene>
<sequence length="35" mass="3928">MASLEKAAFAVTSVPAWRSRIADKHISPYGEPRER</sequence>
<organism evidence="1 2">
    <name type="scientific">Rhodococcus triatomae</name>
    <dbReference type="NCBI Taxonomy" id="300028"/>
    <lineage>
        <taxon>Bacteria</taxon>
        <taxon>Bacillati</taxon>
        <taxon>Actinomycetota</taxon>
        <taxon>Actinomycetes</taxon>
        <taxon>Mycobacteriales</taxon>
        <taxon>Nocardiaceae</taxon>
        <taxon>Rhodococcus</taxon>
    </lineage>
</organism>
<dbReference type="EMBL" id="FNDN01000001">
    <property type="protein sequence ID" value="SDH19108.1"/>
    <property type="molecule type" value="Genomic_DNA"/>
</dbReference>
<proteinExistence type="predicted"/>
<evidence type="ECO:0000313" key="1">
    <source>
        <dbReference type="EMBL" id="SDH19108.1"/>
    </source>
</evidence>
<accession>A0A1G8ADV5</accession>
<reference evidence="1 2" key="1">
    <citation type="submission" date="2016-10" db="EMBL/GenBank/DDBJ databases">
        <authorList>
            <person name="de Groot N.N."/>
        </authorList>
    </citation>
    <scope>NUCLEOTIDE SEQUENCE [LARGE SCALE GENOMIC DNA]</scope>
    <source>
        <strain evidence="1 2">DSM 44892</strain>
    </source>
</reference>
<dbReference type="Proteomes" id="UP000183263">
    <property type="component" value="Unassembled WGS sequence"/>
</dbReference>